<reference evidence="1" key="1">
    <citation type="submission" date="2015-12" db="EMBL/GenBank/DDBJ databases">
        <authorList>
            <person name="Tikhonova T.V."/>
            <person name="Pavlov A.R."/>
            <person name="Beletsky A.V."/>
            <person name="Mardanov A.V."/>
            <person name="Sorokin D.Y."/>
            <person name="Ravin N.V."/>
            <person name="Popov V.O."/>
        </authorList>
    </citation>
    <scope>NUCLEOTIDE SEQUENCE</scope>
    <source>
        <strain evidence="1">DSM 14787</strain>
    </source>
</reference>
<protein>
    <submittedName>
        <fullName evidence="1">Uncharacterized protein</fullName>
    </submittedName>
</protein>
<proteinExistence type="predicted"/>
<evidence type="ECO:0000313" key="2">
    <source>
        <dbReference type="Proteomes" id="UP000010809"/>
    </source>
</evidence>
<name>L0DT66_THIND</name>
<dbReference type="HOGENOM" id="CLU_3031025_0_0_6"/>
<organism evidence="1 2">
    <name type="scientific">Thioalkalivibrio nitratireducens (strain DSM 14787 / UNIQEM 213 / ALEN2)</name>
    <dbReference type="NCBI Taxonomy" id="1255043"/>
    <lineage>
        <taxon>Bacteria</taxon>
        <taxon>Pseudomonadati</taxon>
        <taxon>Pseudomonadota</taxon>
        <taxon>Gammaproteobacteria</taxon>
        <taxon>Chromatiales</taxon>
        <taxon>Ectothiorhodospiraceae</taxon>
        <taxon>Thioalkalivibrio</taxon>
    </lineage>
</organism>
<dbReference type="AlphaFoldDB" id="L0DT66"/>
<dbReference type="STRING" id="1255043.TVNIR_0485"/>
<dbReference type="PATRIC" id="fig|1255043.3.peg.488"/>
<evidence type="ECO:0000313" key="1">
    <source>
        <dbReference type="EMBL" id="AGA32187.1"/>
    </source>
</evidence>
<keyword evidence="2" id="KW-1185">Reference proteome</keyword>
<dbReference type="KEGG" id="tni:TVNIR_0485"/>
<accession>L0DT66</accession>
<dbReference type="EMBL" id="CP003989">
    <property type="protein sequence ID" value="AGA32187.1"/>
    <property type="molecule type" value="Genomic_DNA"/>
</dbReference>
<sequence length="55" mass="6065">MAIQTAMVLPAPPGLFAALTLWASLRLFNALRALVPRYARNDDRRRAVALAEEVS</sequence>
<dbReference type="Proteomes" id="UP000010809">
    <property type="component" value="Chromosome"/>
</dbReference>
<gene>
    <name evidence="1" type="ordered locus">TVNIR_0485</name>
</gene>